<keyword evidence="4" id="KW-1185">Reference proteome</keyword>
<dbReference type="EMBL" id="CAJOBG010007744">
    <property type="protein sequence ID" value="CAF4225388.1"/>
    <property type="molecule type" value="Genomic_DNA"/>
</dbReference>
<dbReference type="AlphaFoldDB" id="A0A820D3E7"/>
<protein>
    <submittedName>
        <fullName evidence="3">Uncharacterized protein</fullName>
    </submittedName>
</protein>
<feature type="compositionally biased region" description="Polar residues" evidence="1">
    <location>
        <begin position="416"/>
        <end position="428"/>
    </location>
</feature>
<evidence type="ECO:0000313" key="2">
    <source>
        <dbReference type="EMBL" id="CAF2101847.1"/>
    </source>
</evidence>
<proteinExistence type="predicted"/>
<dbReference type="Proteomes" id="UP000663856">
    <property type="component" value="Unassembled WGS sequence"/>
</dbReference>
<dbReference type="EMBL" id="CAJNRF010008480">
    <property type="protein sequence ID" value="CAF2101847.1"/>
    <property type="molecule type" value="Genomic_DNA"/>
</dbReference>
<evidence type="ECO:0000313" key="4">
    <source>
        <dbReference type="Proteomes" id="UP000663866"/>
    </source>
</evidence>
<feature type="region of interest" description="Disordered" evidence="1">
    <location>
        <begin position="1"/>
        <end position="66"/>
    </location>
</feature>
<gene>
    <name evidence="3" type="ORF">OVN521_LOCUS27674</name>
    <name evidence="2" type="ORF">WKI299_LOCUS20381</name>
</gene>
<evidence type="ECO:0000256" key="1">
    <source>
        <dbReference type="SAM" id="MobiDB-lite"/>
    </source>
</evidence>
<feature type="region of interest" description="Disordered" evidence="1">
    <location>
        <begin position="404"/>
        <end position="428"/>
    </location>
</feature>
<sequence length="428" mass="49299">MDDESSSFPIPKPGFQTPGTNKRLRSDSDEQNGINSQTTFRQNNTTDTNSSSQQMTSSNRIDFPPITVELTNKHDKTDRKLVEELIKEWKHKNNKNINIVGRFGFRGVLLIFARDLPTLDELLSQPQWPSKMNETEIKVKFPTRLPDSYSLVIRDFQSTWDEREITDDLQAKHMSLLKLTRLIARNSRPLNAVRADFSSSKHVKYLISIGEIELNYMKLQVRPYYSPVKINKCKKCFRHDHFTNQCTSEQLCIRMNFPSISPQLDFHAMSSYGNTALGSDQENNRPSYASVAAPRIKNNHENVEQMIMTLSNSINRQLSNISATLTTQITSLVARIDNQNQQAQKIQHQIQKTIIPAIQEVAKMVDILSQHKHLNRTQQSHQRDTTTSCSEKIQFLLVDHHEHNFNTPKSKKRSQRNNPTQIQTNVLS</sequence>
<evidence type="ECO:0000313" key="3">
    <source>
        <dbReference type="EMBL" id="CAF4225388.1"/>
    </source>
</evidence>
<accession>A0A820D3E7</accession>
<name>A0A820D3E7_9BILA</name>
<comment type="caution">
    <text evidence="3">The sequence shown here is derived from an EMBL/GenBank/DDBJ whole genome shotgun (WGS) entry which is preliminary data.</text>
</comment>
<feature type="compositionally biased region" description="Low complexity" evidence="1">
    <location>
        <begin position="42"/>
        <end position="59"/>
    </location>
</feature>
<reference evidence="3" key="1">
    <citation type="submission" date="2021-02" db="EMBL/GenBank/DDBJ databases">
        <authorList>
            <person name="Nowell W R."/>
        </authorList>
    </citation>
    <scope>NUCLEOTIDE SEQUENCE</scope>
</reference>
<organism evidence="3 4">
    <name type="scientific">Rotaria magnacalcarata</name>
    <dbReference type="NCBI Taxonomy" id="392030"/>
    <lineage>
        <taxon>Eukaryota</taxon>
        <taxon>Metazoa</taxon>
        <taxon>Spiralia</taxon>
        <taxon>Gnathifera</taxon>
        <taxon>Rotifera</taxon>
        <taxon>Eurotatoria</taxon>
        <taxon>Bdelloidea</taxon>
        <taxon>Philodinida</taxon>
        <taxon>Philodinidae</taxon>
        <taxon>Rotaria</taxon>
    </lineage>
</organism>
<feature type="compositionally biased region" description="Polar residues" evidence="1">
    <location>
        <begin position="31"/>
        <end position="41"/>
    </location>
</feature>
<dbReference type="Proteomes" id="UP000663866">
    <property type="component" value="Unassembled WGS sequence"/>
</dbReference>